<dbReference type="Pfam" id="PF00590">
    <property type="entry name" value="TP_methylase"/>
    <property type="match status" value="1"/>
</dbReference>
<dbReference type="InterPro" id="IPR006364">
    <property type="entry name" value="CobI/CbiL/CobIJ_dom"/>
</dbReference>
<dbReference type="InterPro" id="IPR000878">
    <property type="entry name" value="4pyrrol_Mease"/>
</dbReference>
<keyword evidence="6" id="KW-0949">S-adenosyl-L-methionine</keyword>
<dbReference type="InterPro" id="IPR014777">
    <property type="entry name" value="4pyrrole_Mease_sub1"/>
</dbReference>
<keyword evidence="3" id="KW-0169">Cobalamin biosynthesis</keyword>
<evidence type="ECO:0000259" key="8">
    <source>
        <dbReference type="Pfam" id="PF00590"/>
    </source>
</evidence>
<dbReference type="Gene3D" id="3.30.950.10">
    <property type="entry name" value="Methyltransferase, Cobalt-precorrin-4 Transmethylase, Domain 2"/>
    <property type="match status" value="1"/>
</dbReference>
<dbReference type="InterPro" id="IPR035996">
    <property type="entry name" value="4pyrrol_Methylase_sf"/>
</dbReference>
<keyword evidence="10" id="KW-1185">Reference proteome</keyword>
<name>A0A8J7JEA7_9CYAN</name>
<dbReference type="SUPFAM" id="SSF53790">
    <property type="entry name" value="Tetrapyrrole methylase"/>
    <property type="match status" value="1"/>
</dbReference>
<evidence type="ECO:0000256" key="3">
    <source>
        <dbReference type="ARBA" id="ARBA00022573"/>
    </source>
</evidence>
<dbReference type="PANTHER" id="PTHR43467">
    <property type="entry name" value="COBALT-PRECORRIN-2 C(20)-METHYLTRANSFERASE"/>
    <property type="match status" value="1"/>
</dbReference>
<dbReference type="NCBIfam" id="TIGR01467">
    <property type="entry name" value="cobI_cbiL"/>
    <property type="match status" value="1"/>
</dbReference>
<evidence type="ECO:0000256" key="2">
    <source>
        <dbReference type="ARBA" id="ARBA00005879"/>
    </source>
</evidence>
<comment type="pathway">
    <text evidence="1">Cofactor biosynthesis; adenosylcobalamin biosynthesis.</text>
</comment>
<dbReference type="PIRSF" id="PIRSF036427">
    <property type="entry name" value="Precrrn-2_mtase"/>
    <property type="match status" value="1"/>
</dbReference>
<accession>A0A8J7JEA7</accession>
<evidence type="ECO:0000256" key="5">
    <source>
        <dbReference type="ARBA" id="ARBA00022679"/>
    </source>
</evidence>
<dbReference type="PANTHER" id="PTHR43467:SF2">
    <property type="entry name" value="COBALT-PRECORRIN-2 C(20)-METHYLTRANSFERASE"/>
    <property type="match status" value="1"/>
</dbReference>
<sequence>MHDNSQSKLAQIGTLYGISVGPGDPELVTLKGLRYLQRAKVVAFPAGIQGKPGIAQTIISPWLQPHQQQLSLHFPYVRDLETLTQAWNDAAQKVWNYLEQGQDVAFACEGDVSFYSTFTYLAQTLQHLHPDAIIETVPGVSSPMAAAAALELPLTARNQRLAVLPAIYTMGELESVLEWADVVVLMKVSSVYEQVWQVLQSYQLLDRSWIVERATLPQQKRYNLRDRPTLKLPYFSLLIVWVREPLE</sequence>
<feature type="domain" description="Tetrapyrrole methylase" evidence="8">
    <location>
        <begin position="14"/>
        <end position="222"/>
    </location>
</feature>
<evidence type="ECO:0000256" key="1">
    <source>
        <dbReference type="ARBA" id="ARBA00004953"/>
    </source>
</evidence>
<dbReference type="GO" id="GO:0009236">
    <property type="term" value="P:cobalamin biosynthetic process"/>
    <property type="evidence" value="ECO:0007669"/>
    <property type="project" value="UniProtKB-UniRule"/>
</dbReference>
<dbReference type="NCBIfam" id="NF004614">
    <property type="entry name" value="PRK05948.1"/>
    <property type="match status" value="1"/>
</dbReference>
<evidence type="ECO:0000313" key="10">
    <source>
        <dbReference type="Proteomes" id="UP000654482"/>
    </source>
</evidence>
<keyword evidence="4 9" id="KW-0489">Methyltransferase</keyword>
<dbReference type="InterPro" id="IPR012382">
    <property type="entry name" value="CobI/CbiL"/>
</dbReference>
<evidence type="ECO:0000256" key="7">
    <source>
        <dbReference type="PIRNR" id="PIRNR036427"/>
    </source>
</evidence>
<dbReference type="InterPro" id="IPR014776">
    <property type="entry name" value="4pyrrole_Mease_sub2"/>
</dbReference>
<dbReference type="UniPathway" id="UPA00148"/>
<dbReference type="Proteomes" id="UP000654482">
    <property type="component" value="Unassembled WGS sequence"/>
</dbReference>
<dbReference type="RefSeq" id="WP_194031840.1">
    <property type="nucleotide sequence ID" value="NZ_JADEWZ010000059.1"/>
</dbReference>
<dbReference type="EC" id="2.1.1.130" evidence="9"/>
<keyword evidence="5 9" id="KW-0808">Transferase</keyword>
<dbReference type="EMBL" id="JADEWZ010000059">
    <property type="protein sequence ID" value="MBE9118750.1"/>
    <property type="molecule type" value="Genomic_DNA"/>
</dbReference>
<dbReference type="GO" id="GO:0030788">
    <property type="term" value="F:precorrin-2 C20-methyltransferase activity"/>
    <property type="evidence" value="ECO:0007669"/>
    <property type="project" value="UniProtKB-EC"/>
</dbReference>
<comment type="caution">
    <text evidence="9">The sequence shown here is derived from an EMBL/GenBank/DDBJ whole genome shotgun (WGS) entry which is preliminary data.</text>
</comment>
<dbReference type="Gene3D" id="3.40.1010.10">
    <property type="entry name" value="Cobalt-precorrin-4 Transmethylase, Domain 1"/>
    <property type="match status" value="1"/>
</dbReference>
<dbReference type="CDD" id="cd11645">
    <property type="entry name" value="Precorrin_2_C20_MT"/>
    <property type="match status" value="1"/>
</dbReference>
<evidence type="ECO:0000313" key="9">
    <source>
        <dbReference type="EMBL" id="MBE9118750.1"/>
    </source>
</evidence>
<protein>
    <submittedName>
        <fullName evidence="9">Precorrin-2 C(20)-methyltransferase</fullName>
        <ecNumber evidence="9">2.1.1.130</ecNumber>
    </submittedName>
</protein>
<reference evidence="9" key="1">
    <citation type="submission" date="2020-10" db="EMBL/GenBank/DDBJ databases">
        <authorList>
            <person name="Castelo-Branco R."/>
            <person name="Eusebio N."/>
            <person name="Adriana R."/>
            <person name="Vieira A."/>
            <person name="Brugerolle De Fraissinette N."/>
            <person name="Rezende De Castro R."/>
            <person name="Schneider M.P."/>
            <person name="Vasconcelos V."/>
            <person name="Leao P.N."/>
        </authorList>
    </citation>
    <scope>NUCLEOTIDE SEQUENCE</scope>
    <source>
        <strain evidence="9">LEGE 07157</strain>
    </source>
</reference>
<dbReference type="AlphaFoldDB" id="A0A8J7JEA7"/>
<gene>
    <name evidence="9" type="ORF">IQ249_22945</name>
</gene>
<organism evidence="9 10">
    <name type="scientific">Lusitaniella coriacea LEGE 07157</name>
    <dbReference type="NCBI Taxonomy" id="945747"/>
    <lineage>
        <taxon>Bacteria</taxon>
        <taxon>Bacillati</taxon>
        <taxon>Cyanobacteriota</taxon>
        <taxon>Cyanophyceae</taxon>
        <taxon>Spirulinales</taxon>
        <taxon>Lusitaniellaceae</taxon>
        <taxon>Lusitaniella</taxon>
    </lineage>
</organism>
<proteinExistence type="inferred from homology"/>
<comment type="similarity">
    <text evidence="2 7">Belongs to the precorrin methyltransferase family.</text>
</comment>
<evidence type="ECO:0000256" key="4">
    <source>
        <dbReference type="ARBA" id="ARBA00022603"/>
    </source>
</evidence>
<evidence type="ECO:0000256" key="6">
    <source>
        <dbReference type="ARBA" id="ARBA00022691"/>
    </source>
</evidence>
<dbReference type="GO" id="GO:0032259">
    <property type="term" value="P:methylation"/>
    <property type="evidence" value="ECO:0007669"/>
    <property type="project" value="UniProtKB-KW"/>
</dbReference>